<dbReference type="InterPro" id="IPR021607">
    <property type="entry name" value="DUF3224"/>
</dbReference>
<dbReference type="SUPFAM" id="SSF159238">
    <property type="entry name" value="SO1590-like"/>
    <property type="match status" value="1"/>
</dbReference>
<dbReference type="Pfam" id="PF11528">
    <property type="entry name" value="DUF3224"/>
    <property type="match status" value="1"/>
</dbReference>
<proteinExistence type="predicted"/>
<dbReference type="RefSeq" id="WP_348787187.1">
    <property type="nucleotide sequence ID" value="NZ_CP157390.1"/>
</dbReference>
<dbReference type="Gene3D" id="2.40.350.10">
    <property type="entry name" value="SO1590-like"/>
    <property type="match status" value="1"/>
</dbReference>
<reference evidence="1" key="1">
    <citation type="submission" date="2024-05" db="EMBL/GenBank/DDBJ databases">
        <title>The Natural Products Discovery Center: Release of the First 8490 Sequenced Strains for Exploring Actinobacteria Biosynthetic Diversity.</title>
        <authorList>
            <person name="Kalkreuter E."/>
            <person name="Kautsar S.A."/>
            <person name="Yang D."/>
            <person name="Bader C.D."/>
            <person name="Teijaro C.N."/>
            <person name="Fluegel L."/>
            <person name="Davis C.M."/>
            <person name="Simpson J.R."/>
            <person name="Lauterbach L."/>
            <person name="Steele A.D."/>
            <person name="Gui C."/>
            <person name="Meng S."/>
            <person name="Li G."/>
            <person name="Viehrig K."/>
            <person name="Ye F."/>
            <person name="Su P."/>
            <person name="Kiefer A.F."/>
            <person name="Nichols A."/>
            <person name="Cepeda A.J."/>
            <person name="Yan W."/>
            <person name="Fan B."/>
            <person name="Jiang Y."/>
            <person name="Adhikari A."/>
            <person name="Zheng C.-J."/>
            <person name="Schuster L."/>
            <person name="Cowan T.M."/>
            <person name="Smanski M.J."/>
            <person name="Chevrette M.G."/>
            <person name="de Carvalho L.P.S."/>
            <person name="Shen B."/>
        </authorList>
    </citation>
    <scope>NUCLEOTIDE SEQUENCE</scope>
    <source>
        <strain evidence="1">NPDC080035</strain>
    </source>
</reference>
<dbReference type="AlphaFoldDB" id="A0AAU7GB75"/>
<sequence length="131" mass="13905">MDTATTIIARFEVTGWEPVELPGINGDWVGAVIMRKTYTDGLVGDSVAHFVSSGTEEDGRGYLAAERVTGRLEDGRSGSFTVHHGALQHPGDSSAFGHIVPGTGTGDFAGFAGDARIHHDETGPFFVFTLR</sequence>
<organism evidence="1">
    <name type="scientific">Leifsonia sp. NPDC080035</name>
    <dbReference type="NCBI Taxonomy" id="3143936"/>
    <lineage>
        <taxon>Bacteria</taxon>
        <taxon>Bacillati</taxon>
        <taxon>Actinomycetota</taxon>
        <taxon>Actinomycetes</taxon>
        <taxon>Micrococcales</taxon>
        <taxon>Microbacteriaceae</taxon>
        <taxon>Leifsonia</taxon>
    </lineage>
</organism>
<dbReference type="InterPro" id="IPR023159">
    <property type="entry name" value="SO1590-like_sf"/>
</dbReference>
<name>A0AAU7GB75_9MICO</name>
<protein>
    <submittedName>
        <fullName evidence="1">DUF3224 domain-containing protein</fullName>
    </submittedName>
</protein>
<accession>A0AAU7GB75</accession>
<evidence type="ECO:0000313" key="1">
    <source>
        <dbReference type="EMBL" id="XBM47213.1"/>
    </source>
</evidence>
<dbReference type="EMBL" id="CP157390">
    <property type="protein sequence ID" value="XBM47213.1"/>
    <property type="molecule type" value="Genomic_DNA"/>
</dbReference>
<gene>
    <name evidence="1" type="ORF">AAME72_14115</name>
</gene>